<gene>
    <name evidence="1" type="ORF">H8S08_05880</name>
</gene>
<organism evidence="1 2">
    <name type="scientific">Alistipes hominis</name>
    <dbReference type="NCBI Taxonomy" id="2763015"/>
    <lineage>
        <taxon>Bacteria</taxon>
        <taxon>Pseudomonadati</taxon>
        <taxon>Bacteroidota</taxon>
        <taxon>Bacteroidia</taxon>
        <taxon>Bacteroidales</taxon>
        <taxon>Rikenellaceae</taxon>
        <taxon>Alistipes</taxon>
    </lineage>
</organism>
<sequence>MKEVILCSFAVVLAAGAYLLTADKTSEGALLLSNVEALTRDEGGQYEYPDGYMYSSICGVQISKGKKCKVEIITCQGGGSGYNSKRCPTHKS</sequence>
<evidence type="ECO:0000313" key="1">
    <source>
        <dbReference type="EMBL" id="MBC5616547.1"/>
    </source>
</evidence>
<evidence type="ECO:0008006" key="3">
    <source>
        <dbReference type="Google" id="ProtNLM"/>
    </source>
</evidence>
<dbReference type="EMBL" id="JACOOK010000003">
    <property type="protein sequence ID" value="MBC5616547.1"/>
    <property type="molecule type" value="Genomic_DNA"/>
</dbReference>
<protein>
    <recommendedName>
        <fullName evidence="3">NVEALA protein</fullName>
    </recommendedName>
</protein>
<dbReference type="RefSeq" id="WP_186965859.1">
    <property type="nucleotide sequence ID" value="NZ_JACOOK010000003.1"/>
</dbReference>
<accession>A0ABR7CLL1</accession>
<reference evidence="1 2" key="1">
    <citation type="submission" date="2020-08" db="EMBL/GenBank/DDBJ databases">
        <title>Genome public.</title>
        <authorList>
            <person name="Liu C."/>
            <person name="Sun Q."/>
        </authorList>
    </citation>
    <scope>NUCLEOTIDE SEQUENCE [LARGE SCALE GENOMIC DNA]</scope>
    <source>
        <strain evidence="1 2">New-7</strain>
    </source>
</reference>
<keyword evidence="2" id="KW-1185">Reference proteome</keyword>
<comment type="caution">
    <text evidence="1">The sequence shown here is derived from an EMBL/GenBank/DDBJ whole genome shotgun (WGS) entry which is preliminary data.</text>
</comment>
<evidence type="ECO:0000313" key="2">
    <source>
        <dbReference type="Proteomes" id="UP000636891"/>
    </source>
</evidence>
<proteinExistence type="predicted"/>
<dbReference type="Proteomes" id="UP000636891">
    <property type="component" value="Unassembled WGS sequence"/>
</dbReference>
<name>A0ABR7CLL1_9BACT</name>